<accession>A0ABV0FPM5</accession>
<dbReference type="Proteomes" id="UP001477278">
    <property type="component" value="Unassembled WGS sequence"/>
</dbReference>
<comment type="caution">
    <text evidence="1">The sequence shown here is derived from an EMBL/GenBank/DDBJ whole genome shotgun (WGS) entry which is preliminary data.</text>
</comment>
<sequence>MGKNDHAVLICPAFFDYKVLIENQLTKRFTSVHSFSDRPLCSSIGKALIKYNVANYNHFISRQYSQQLLEKITPLIHDITTVIIVKGTCISPLLIKGIKKLNPNVRVLVYCWDSIANSNGFVQLAAVADKAMSFDFADCQQHQLEYVPLFYPDDNTSIAESNKSAKCFQYSFIGSYHGDRAKLLYKLLNNEQTISAKSFIKIYFQSKIQFCVFYLLDPYVRKCPKEWITFDIIDRDTMNDIFSDSRFIIDIHHKGQSGLTMRTWETLSLDYNLLTTNPYVLLHQPIAAIDILDRTNGTVWNKDQKQQFVTQVAIGNISTTPLSLSHWLDTLLK</sequence>
<dbReference type="RefSeq" id="WP_347690212.1">
    <property type="nucleotide sequence ID" value="NZ_JBDPZN010000003.1"/>
</dbReference>
<organism evidence="1 2">
    <name type="scientific">Shewanella vesiculosa</name>
    <dbReference type="NCBI Taxonomy" id="518738"/>
    <lineage>
        <taxon>Bacteria</taxon>
        <taxon>Pseudomonadati</taxon>
        <taxon>Pseudomonadota</taxon>
        <taxon>Gammaproteobacteria</taxon>
        <taxon>Alteromonadales</taxon>
        <taxon>Shewanellaceae</taxon>
        <taxon>Shewanella</taxon>
    </lineage>
</organism>
<evidence type="ECO:0008006" key="3">
    <source>
        <dbReference type="Google" id="ProtNLM"/>
    </source>
</evidence>
<reference evidence="1 2" key="1">
    <citation type="submission" date="2024-05" db="EMBL/GenBank/DDBJ databases">
        <title>Genome sequencing of Marine Estuary Bacteria, Shewanella vesiculosa and S. baltica, and Pseudomonas syringae.</title>
        <authorList>
            <person name="Gurung A."/>
            <person name="Maclea K.S."/>
        </authorList>
    </citation>
    <scope>NUCLEOTIDE SEQUENCE [LARGE SCALE GENOMIC DNA]</scope>
    <source>
        <strain evidence="1 2">1A</strain>
    </source>
</reference>
<dbReference type="EMBL" id="JBDPZN010000003">
    <property type="protein sequence ID" value="MEO3682788.1"/>
    <property type="molecule type" value="Genomic_DNA"/>
</dbReference>
<evidence type="ECO:0000313" key="2">
    <source>
        <dbReference type="Proteomes" id="UP001477278"/>
    </source>
</evidence>
<gene>
    <name evidence="1" type="ORF">ABHN84_10875</name>
</gene>
<name>A0ABV0FPM5_9GAMM</name>
<proteinExistence type="predicted"/>
<evidence type="ECO:0000313" key="1">
    <source>
        <dbReference type="EMBL" id="MEO3682788.1"/>
    </source>
</evidence>
<keyword evidence="2" id="KW-1185">Reference proteome</keyword>
<protein>
    <recommendedName>
        <fullName evidence="3">Lipopolysaccharide biosynthesis protein</fullName>
    </recommendedName>
</protein>